<organism evidence="2 3">
    <name type="scientific">Luteipulveratus mongoliensis</name>
    <dbReference type="NCBI Taxonomy" id="571913"/>
    <lineage>
        <taxon>Bacteria</taxon>
        <taxon>Bacillati</taxon>
        <taxon>Actinomycetota</taxon>
        <taxon>Actinomycetes</taxon>
        <taxon>Micrococcales</taxon>
        <taxon>Dermacoccaceae</taxon>
        <taxon>Luteipulveratus</taxon>
    </lineage>
</organism>
<accession>A0A0K1JF25</accession>
<name>A0A0K1JF25_9MICO</name>
<dbReference type="EMBL" id="CP011112">
    <property type="protein sequence ID" value="AKU15301.1"/>
    <property type="molecule type" value="Genomic_DNA"/>
</dbReference>
<protein>
    <submittedName>
        <fullName evidence="2">Uncharacterized protein</fullName>
    </submittedName>
</protein>
<feature type="signal peptide" evidence="1">
    <location>
        <begin position="1"/>
        <end position="26"/>
    </location>
</feature>
<gene>
    <name evidence="2" type="ORF">VV02_04545</name>
</gene>
<proteinExistence type="predicted"/>
<evidence type="ECO:0000256" key="1">
    <source>
        <dbReference type="SAM" id="SignalP"/>
    </source>
</evidence>
<dbReference type="PROSITE" id="PS51318">
    <property type="entry name" value="TAT"/>
    <property type="match status" value="1"/>
</dbReference>
<feature type="chain" id="PRO_5038617932" evidence="1">
    <location>
        <begin position="27"/>
        <end position="79"/>
    </location>
</feature>
<dbReference type="KEGG" id="lmoi:VV02_04545"/>
<keyword evidence="3" id="KW-1185">Reference proteome</keyword>
<sequence length="79" mass="7640">MNTRRALAATLSVAGVAVLGVGSLPAADAAAAGVAKQTLRPASGVPMAVSGAYSPSALPTPASQTIRLLVGDDGQVRAV</sequence>
<dbReference type="AlphaFoldDB" id="A0A0K1JF25"/>
<evidence type="ECO:0000313" key="2">
    <source>
        <dbReference type="EMBL" id="AKU15301.1"/>
    </source>
</evidence>
<evidence type="ECO:0000313" key="3">
    <source>
        <dbReference type="Proteomes" id="UP000066480"/>
    </source>
</evidence>
<dbReference type="Proteomes" id="UP000066480">
    <property type="component" value="Chromosome"/>
</dbReference>
<reference evidence="2 3" key="1">
    <citation type="submission" date="2015-03" db="EMBL/GenBank/DDBJ databases">
        <title>Luteipulveratus halotolerans sp. nov., a novel actinobacterium (Dermacoccaceae) from Sarawak, Malaysia.</title>
        <authorList>
            <person name="Juboi H."/>
            <person name="Basik A."/>
            <person name="Shamsul S.S."/>
            <person name="Arnold P."/>
            <person name="Schmitt E.K."/>
            <person name="Sanglier J.-J."/>
            <person name="Yeo T."/>
        </authorList>
    </citation>
    <scope>NUCLEOTIDE SEQUENCE [LARGE SCALE GENOMIC DNA]</scope>
    <source>
        <strain evidence="2 3">MN07-A0370</strain>
    </source>
</reference>
<keyword evidence="1" id="KW-0732">Signal</keyword>
<dbReference type="RefSeq" id="WP_052590171.1">
    <property type="nucleotide sequence ID" value="NZ_CP011112.1"/>
</dbReference>
<dbReference type="STRING" id="571913.VV02_04545"/>
<dbReference type="InterPro" id="IPR006311">
    <property type="entry name" value="TAT_signal"/>
</dbReference>